<dbReference type="Gene3D" id="1.25.40.10">
    <property type="entry name" value="Tetratricopeptide repeat domain"/>
    <property type="match status" value="1"/>
</dbReference>
<feature type="repeat" description="TPR" evidence="3">
    <location>
        <begin position="98"/>
        <end position="131"/>
    </location>
</feature>
<comment type="caution">
    <text evidence="4">The sequence shown here is derived from an EMBL/GenBank/DDBJ whole genome shotgun (WGS) entry which is preliminary data.</text>
</comment>
<dbReference type="InterPro" id="IPR019734">
    <property type="entry name" value="TPR_rpt"/>
</dbReference>
<accession>A0A480A0B2</accession>
<name>A0A480A0B2_9CYAN</name>
<dbReference type="Proteomes" id="UP000300142">
    <property type="component" value="Unassembled WGS sequence"/>
</dbReference>
<dbReference type="SMART" id="SM00028">
    <property type="entry name" value="TPR"/>
    <property type="match status" value="3"/>
</dbReference>
<proteinExistence type="predicted"/>
<evidence type="ECO:0000256" key="1">
    <source>
        <dbReference type="ARBA" id="ARBA00022737"/>
    </source>
</evidence>
<organism evidence="4 5">
    <name type="scientific">Sphaerospermopsis reniformis</name>
    <dbReference type="NCBI Taxonomy" id="531300"/>
    <lineage>
        <taxon>Bacteria</taxon>
        <taxon>Bacillati</taxon>
        <taxon>Cyanobacteriota</taxon>
        <taxon>Cyanophyceae</taxon>
        <taxon>Nostocales</taxon>
        <taxon>Aphanizomenonaceae</taxon>
        <taxon>Sphaerospermopsis</taxon>
    </lineage>
</organism>
<dbReference type="PANTHER" id="PTHR44858:SF1">
    <property type="entry name" value="UDP-N-ACETYLGLUCOSAMINE--PEPTIDE N-ACETYLGLUCOSAMINYLTRANSFERASE SPINDLY-RELATED"/>
    <property type="match status" value="1"/>
</dbReference>
<dbReference type="InterPro" id="IPR050498">
    <property type="entry name" value="Ycf3"/>
</dbReference>
<dbReference type="RefSeq" id="WP_162501913.1">
    <property type="nucleotide sequence ID" value="NZ_BJCE01000141.1"/>
</dbReference>
<dbReference type="EMBL" id="BJCE01000141">
    <property type="protein sequence ID" value="GCL38430.1"/>
    <property type="molecule type" value="Genomic_DNA"/>
</dbReference>
<evidence type="ECO:0000313" key="5">
    <source>
        <dbReference type="Proteomes" id="UP000300142"/>
    </source>
</evidence>
<dbReference type="InterPro" id="IPR011990">
    <property type="entry name" value="TPR-like_helical_dom_sf"/>
</dbReference>
<dbReference type="PROSITE" id="PS50005">
    <property type="entry name" value="TPR"/>
    <property type="match status" value="1"/>
</dbReference>
<evidence type="ECO:0000256" key="2">
    <source>
        <dbReference type="ARBA" id="ARBA00022803"/>
    </source>
</evidence>
<evidence type="ECO:0000256" key="3">
    <source>
        <dbReference type="PROSITE-ProRule" id="PRU00339"/>
    </source>
</evidence>
<sequence>MSLTNHQDRTSAKVNSNHQDLNLKETLDINRYIQQAYTCFAQGDIEGAMGNFQNAIALYPHCVQVYTERANFRLHQLQDLTGALEDYTQAIYINPHNTLCYFWRSQTYLALGNHQKAIEDHNTAMSLAPEGTIYHFFDQSNYKS</sequence>
<keyword evidence="1" id="KW-0677">Repeat</keyword>
<evidence type="ECO:0000313" key="4">
    <source>
        <dbReference type="EMBL" id="GCL38430.1"/>
    </source>
</evidence>
<dbReference type="Pfam" id="PF13431">
    <property type="entry name" value="TPR_17"/>
    <property type="match status" value="1"/>
</dbReference>
<reference evidence="5" key="1">
    <citation type="submission" date="2019-02" db="EMBL/GenBank/DDBJ databases">
        <title>Draft genome sequence of Sphaerospermopsis reniformis NIES-1949.</title>
        <authorList>
            <person name="Yamaguchi H."/>
            <person name="Suzuki S."/>
            <person name="Kawachi M."/>
        </authorList>
    </citation>
    <scope>NUCLEOTIDE SEQUENCE [LARGE SCALE GENOMIC DNA]</scope>
    <source>
        <strain evidence="5">NIES-1949</strain>
    </source>
</reference>
<dbReference type="PANTHER" id="PTHR44858">
    <property type="entry name" value="TETRATRICOPEPTIDE REPEAT PROTEIN 6"/>
    <property type="match status" value="1"/>
</dbReference>
<keyword evidence="2 3" id="KW-0802">TPR repeat</keyword>
<gene>
    <name evidence="4" type="ORF">SR1949_35450</name>
</gene>
<protein>
    <submittedName>
        <fullName evidence="4">Uncharacterized protein</fullName>
    </submittedName>
</protein>
<dbReference type="SUPFAM" id="SSF48452">
    <property type="entry name" value="TPR-like"/>
    <property type="match status" value="1"/>
</dbReference>
<dbReference type="AlphaFoldDB" id="A0A480A0B2"/>
<keyword evidence="5" id="KW-1185">Reference proteome</keyword>